<evidence type="ECO:0000313" key="2">
    <source>
        <dbReference type="EMBL" id="KAL1633438.1"/>
    </source>
</evidence>
<dbReference type="PROSITE" id="PS52006">
    <property type="entry name" value="GH64"/>
    <property type="match status" value="1"/>
</dbReference>
<dbReference type="EMBL" id="JAKEKT020000154">
    <property type="protein sequence ID" value="KAL1633438.1"/>
    <property type="molecule type" value="Genomic_DNA"/>
</dbReference>
<evidence type="ECO:0000259" key="1">
    <source>
        <dbReference type="PROSITE" id="PS52006"/>
    </source>
</evidence>
<dbReference type="Gene3D" id="1.10.630.10">
    <property type="entry name" value="Cytochrome P450"/>
    <property type="match status" value="1"/>
</dbReference>
<accession>A0ABR3T255</accession>
<dbReference type="PANTHER" id="PTHR38165:SF1">
    <property type="entry name" value="GLUCANASE B"/>
    <property type="match status" value="1"/>
</dbReference>
<dbReference type="Gene3D" id="2.60.110.10">
    <property type="entry name" value="Thaumatin"/>
    <property type="match status" value="1"/>
</dbReference>
<dbReference type="Pfam" id="PF16483">
    <property type="entry name" value="Glyco_hydro_64"/>
    <property type="match status" value="1"/>
</dbReference>
<keyword evidence="3" id="KW-1185">Reference proteome</keyword>
<dbReference type="PANTHER" id="PTHR38165">
    <property type="match status" value="1"/>
</dbReference>
<name>A0ABR3T255_9PEZI</name>
<dbReference type="InterPro" id="IPR042517">
    <property type="entry name" value="Glyco_hydro_64_N_2"/>
</dbReference>
<gene>
    <name evidence="2" type="ORF">SLS58_011069</name>
</gene>
<dbReference type="InterPro" id="IPR037398">
    <property type="entry name" value="Glyco_hydro_64_fam"/>
</dbReference>
<dbReference type="Gene3D" id="3.30.920.50">
    <property type="entry name" value="Beta-1,3-glucanase, C-terminal domain"/>
    <property type="match status" value="1"/>
</dbReference>
<dbReference type="InterPro" id="IPR032477">
    <property type="entry name" value="Glyco_hydro_64"/>
</dbReference>
<reference evidence="2 3" key="1">
    <citation type="journal article" date="2023" name="Plant Dis.">
        <title>First Report of Diplodia intermedia Causing Canker and Dieback Diseases on Apple Trees in Canada.</title>
        <authorList>
            <person name="Ellouze W."/>
            <person name="Ilyukhin E."/>
            <person name="Sulman M."/>
            <person name="Ali S."/>
        </authorList>
    </citation>
    <scope>NUCLEOTIDE SEQUENCE [LARGE SCALE GENOMIC DNA]</scope>
    <source>
        <strain evidence="2 3">M45-28</strain>
    </source>
</reference>
<dbReference type="InterPro" id="IPR037176">
    <property type="entry name" value="Osmotin/thaumatin-like_sf"/>
</dbReference>
<sequence>MGSIDDQEILNAARAKFTIHLHNTTKADNVHAYITGTDIQRNARFFLRADGTTPYYPANPPSDGAPLEQDCAIKLGEAGSSTPATIPHLSSARIYFAIGKLHFALNHNDSGTNPDLVEPSSTDATNRNVKWGFAEFTWNAERMYANISFVDFVGLPIALALKSRSGSTSHVSGLAAGGLATVCKKLESVGGDWAKLVITSGGEYVRALSPVQGAVLHPQLLAGYYDGYVSSVWQKYQDATLLVRTGASTTLRGHVENGVLTVGGESFAKPSTAAVFDNASGPFDTNGASQQRKNIIPPLCADFNRSTLLENRETPDPDGRKDYYRNAVTNHYAKIVHATTADGKGYAFPYDDVTPVGGKDQSGLVQSTDPQTLTVTVELLVVMIAGSETTATLLSGLTFYLLRNPATMRKVAEEVGAVGEEDGLSLERSPRLPYLNACVEEGLRMYPPVPIGLLREVSEGGNAVCGEWVLERRGVHFPEDIYLDSS</sequence>
<evidence type="ECO:0000313" key="3">
    <source>
        <dbReference type="Proteomes" id="UP001521184"/>
    </source>
</evidence>
<dbReference type="SUPFAM" id="SSF48264">
    <property type="entry name" value="Cytochrome P450"/>
    <property type="match status" value="1"/>
</dbReference>
<dbReference type="Proteomes" id="UP001521184">
    <property type="component" value="Unassembled WGS sequence"/>
</dbReference>
<comment type="caution">
    <text evidence="2">The sequence shown here is derived from an EMBL/GenBank/DDBJ whole genome shotgun (WGS) entry which is preliminary data.</text>
</comment>
<dbReference type="InterPro" id="IPR036396">
    <property type="entry name" value="Cyt_P450_sf"/>
</dbReference>
<proteinExistence type="predicted"/>
<feature type="domain" description="GH64" evidence="1">
    <location>
        <begin position="2"/>
        <end position="379"/>
    </location>
</feature>
<organism evidence="2 3">
    <name type="scientific">Diplodia intermedia</name>
    <dbReference type="NCBI Taxonomy" id="856260"/>
    <lineage>
        <taxon>Eukaryota</taxon>
        <taxon>Fungi</taxon>
        <taxon>Dikarya</taxon>
        <taxon>Ascomycota</taxon>
        <taxon>Pezizomycotina</taxon>
        <taxon>Dothideomycetes</taxon>
        <taxon>Dothideomycetes incertae sedis</taxon>
        <taxon>Botryosphaeriales</taxon>
        <taxon>Botryosphaeriaceae</taxon>
        <taxon>Diplodia</taxon>
    </lineage>
</organism>
<protein>
    <recommendedName>
        <fullName evidence="1">GH64 domain-containing protein</fullName>
    </recommendedName>
</protein>